<dbReference type="EMBL" id="ATLV01012950">
    <property type="status" value="NOT_ANNOTATED_CDS"/>
    <property type="molecule type" value="Genomic_DNA"/>
</dbReference>
<feature type="region of interest" description="Disordered" evidence="1">
    <location>
        <begin position="1"/>
        <end position="23"/>
    </location>
</feature>
<dbReference type="AlphaFoldDB" id="A0A084VGI9"/>
<name>A0A084VGI9_ANOSI</name>
<reference evidence="2 4" key="1">
    <citation type="journal article" date="2014" name="BMC Genomics">
        <title>Genome sequence of Anopheles sinensis provides insight into genetics basis of mosquito competence for malaria parasites.</title>
        <authorList>
            <person name="Zhou D."/>
            <person name="Zhang D."/>
            <person name="Ding G."/>
            <person name="Shi L."/>
            <person name="Hou Q."/>
            <person name="Ye Y."/>
            <person name="Xu Y."/>
            <person name="Zhou H."/>
            <person name="Xiong C."/>
            <person name="Li S."/>
            <person name="Yu J."/>
            <person name="Hong S."/>
            <person name="Yu X."/>
            <person name="Zou P."/>
            <person name="Chen C."/>
            <person name="Chang X."/>
            <person name="Wang W."/>
            <person name="Lv Y."/>
            <person name="Sun Y."/>
            <person name="Ma L."/>
            <person name="Shen B."/>
            <person name="Zhu C."/>
        </authorList>
    </citation>
    <scope>NUCLEOTIDE SEQUENCE [LARGE SCALE GENOMIC DNA]</scope>
</reference>
<dbReference type="EMBL" id="KE524828">
    <property type="protein sequence ID" value="KFB37083.1"/>
    <property type="molecule type" value="Genomic_DNA"/>
</dbReference>
<keyword evidence="4" id="KW-1185">Reference proteome</keyword>
<protein>
    <submittedName>
        <fullName evidence="2 3">Uncharacterized protein</fullName>
    </submittedName>
</protein>
<proteinExistence type="predicted"/>
<evidence type="ECO:0000313" key="3">
    <source>
        <dbReference type="EnsemblMetazoa" id="ASIC004290-PA"/>
    </source>
</evidence>
<evidence type="ECO:0000313" key="4">
    <source>
        <dbReference type="Proteomes" id="UP000030765"/>
    </source>
</evidence>
<dbReference type="VEuPathDB" id="VectorBase:ASIC004290"/>
<dbReference type="Proteomes" id="UP000030765">
    <property type="component" value="Unassembled WGS sequence"/>
</dbReference>
<feature type="compositionally biased region" description="Polar residues" evidence="1">
    <location>
        <begin position="9"/>
        <end position="23"/>
    </location>
</feature>
<dbReference type="EnsemblMetazoa" id="ASIC004290-RA">
    <property type="protein sequence ID" value="ASIC004290-PA"/>
    <property type="gene ID" value="ASIC004290"/>
</dbReference>
<organism evidence="2">
    <name type="scientific">Anopheles sinensis</name>
    <name type="common">Mosquito</name>
    <dbReference type="NCBI Taxonomy" id="74873"/>
    <lineage>
        <taxon>Eukaryota</taxon>
        <taxon>Metazoa</taxon>
        <taxon>Ecdysozoa</taxon>
        <taxon>Arthropoda</taxon>
        <taxon>Hexapoda</taxon>
        <taxon>Insecta</taxon>
        <taxon>Pterygota</taxon>
        <taxon>Neoptera</taxon>
        <taxon>Endopterygota</taxon>
        <taxon>Diptera</taxon>
        <taxon>Nematocera</taxon>
        <taxon>Culicoidea</taxon>
        <taxon>Culicidae</taxon>
        <taxon>Anophelinae</taxon>
        <taxon>Anopheles</taxon>
    </lineage>
</organism>
<feature type="region of interest" description="Disordered" evidence="1">
    <location>
        <begin position="189"/>
        <end position="212"/>
    </location>
</feature>
<evidence type="ECO:0000256" key="1">
    <source>
        <dbReference type="SAM" id="MobiDB-lite"/>
    </source>
</evidence>
<accession>A0A084VGI9</accession>
<evidence type="ECO:0000313" key="2">
    <source>
        <dbReference type="EMBL" id="KFB37083.1"/>
    </source>
</evidence>
<feature type="region of interest" description="Disordered" evidence="1">
    <location>
        <begin position="131"/>
        <end position="157"/>
    </location>
</feature>
<reference evidence="3" key="2">
    <citation type="submission" date="2020-05" db="UniProtKB">
        <authorList>
            <consortium name="EnsemblMetazoa"/>
        </authorList>
    </citation>
    <scope>IDENTIFICATION</scope>
</reference>
<sequence length="212" mass="23045">MAMAAYIISPSSRSRVRNSTQNPRKGDAMVLCHLQDATEPPSDGTVFLVSDKNKPSPLGGSPLFPEGGNHGRRVSTGSRTYGFLRRGKNSYSFCAVTCRVRPLGCRAVEYGSHQRWSWFWCRNPSASSLPKGGCPSSTRHDQSGSHTLDPTVAGVERRNCHGAPSYTRYTRGAIVYRAVRSQYGQLARVGESGDGHQDSLPEDPEAAARSLS</sequence>
<gene>
    <name evidence="2" type="ORF">ZHAS_00004290</name>
</gene>